<dbReference type="Proteomes" id="UP001596044">
    <property type="component" value="Unassembled WGS sequence"/>
</dbReference>
<dbReference type="Pfam" id="PF00106">
    <property type="entry name" value="adh_short"/>
    <property type="match status" value="1"/>
</dbReference>
<dbReference type="PRINTS" id="PR00080">
    <property type="entry name" value="SDRFAMILY"/>
</dbReference>
<dbReference type="InterPro" id="IPR002347">
    <property type="entry name" value="SDR_fam"/>
</dbReference>
<name>A0ABW0KH09_9BACL</name>
<evidence type="ECO:0000313" key="5">
    <source>
        <dbReference type="EMBL" id="MFC5452748.1"/>
    </source>
</evidence>
<dbReference type="InterPro" id="IPR020904">
    <property type="entry name" value="Sc_DH/Rdtase_CS"/>
</dbReference>
<dbReference type="InterPro" id="IPR051468">
    <property type="entry name" value="Fungal_SecMetab_SDRs"/>
</dbReference>
<dbReference type="SUPFAM" id="SSF51735">
    <property type="entry name" value="NAD(P)-binding Rossmann-fold domains"/>
    <property type="match status" value="1"/>
</dbReference>
<dbReference type="PANTHER" id="PTHR43544:SF7">
    <property type="entry name" value="NADB-LER2"/>
    <property type="match status" value="1"/>
</dbReference>
<keyword evidence="3" id="KW-0560">Oxidoreductase</keyword>
<proteinExistence type="inferred from homology"/>
<dbReference type="InterPro" id="IPR036291">
    <property type="entry name" value="NAD(P)-bd_dom_sf"/>
</dbReference>
<gene>
    <name evidence="5" type="ORF">ACFPOG_31565</name>
</gene>
<protein>
    <submittedName>
        <fullName evidence="5">SDR family oxidoreductase</fullName>
    </submittedName>
</protein>
<accession>A0ABW0KH09</accession>
<dbReference type="Gene3D" id="3.40.50.720">
    <property type="entry name" value="NAD(P)-binding Rossmann-like Domain"/>
    <property type="match status" value="1"/>
</dbReference>
<evidence type="ECO:0000313" key="6">
    <source>
        <dbReference type="Proteomes" id="UP001596044"/>
    </source>
</evidence>
<dbReference type="CDD" id="cd05325">
    <property type="entry name" value="carb_red_sniffer_like_SDR_c"/>
    <property type="match status" value="1"/>
</dbReference>
<evidence type="ECO:0000256" key="2">
    <source>
        <dbReference type="ARBA" id="ARBA00022857"/>
    </source>
</evidence>
<keyword evidence="6" id="KW-1185">Reference proteome</keyword>
<keyword evidence="2" id="KW-0521">NADP</keyword>
<sequence length="234" mass="25593">MNIVITGANRGLGYELTRAAVQRGHKVIAGTRSLQSERKLLELSELYPGQVVAVELDVTQEEQISRLAQKLQNEQLTVDAVINNAGILLARGVTIEELPLDDVVRTFEINLFGPMMVVKHLLPLMPSGSEGARAILNISSEAGSLTNAYGGDYPYAISKTAMNMFSKQLQKYLKGRGIRAYAIHPGWIKTDMGGEKAPGDPVANANDILDVLELKKDIAPDVFFMNFRGEPMPI</sequence>
<organism evidence="5 6">
    <name type="scientific">Paenibacillus aestuarii</name>
    <dbReference type="NCBI Taxonomy" id="516965"/>
    <lineage>
        <taxon>Bacteria</taxon>
        <taxon>Bacillati</taxon>
        <taxon>Bacillota</taxon>
        <taxon>Bacilli</taxon>
        <taxon>Bacillales</taxon>
        <taxon>Paenibacillaceae</taxon>
        <taxon>Paenibacillus</taxon>
    </lineage>
</organism>
<dbReference type="PRINTS" id="PR00081">
    <property type="entry name" value="GDHRDH"/>
</dbReference>
<reference evidence="6" key="1">
    <citation type="journal article" date="2019" name="Int. J. Syst. Evol. Microbiol.">
        <title>The Global Catalogue of Microorganisms (GCM) 10K type strain sequencing project: providing services to taxonomists for standard genome sequencing and annotation.</title>
        <authorList>
            <consortium name="The Broad Institute Genomics Platform"/>
            <consortium name="The Broad Institute Genome Sequencing Center for Infectious Disease"/>
            <person name="Wu L."/>
            <person name="Ma J."/>
        </authorList>
    </citation>
    <scope>NUCLEOTIDE SEQUENCE [LARGE SCALE GENOMIC DNA]</scope>
    <source>
        <strain evidence="6">KACC 11904</strain>
    </source>
</reference>
<comment type="similarity">
    <text evidence="1 4">Belongs to the short-chain dehydrogenases/reductases (SDR) family.</text>
</comment>
<dbReference type="PROSITE" id="PS00061">
    <property type="entry name" value="ADH_SHORT"/>
    <property type="match status" value="1"/>
</dbReference>
<comment type="caution">
    <text evidence="5">The sequence shown here is derived from an EMBL/GenBank/DDBJ whole genome shotgun (WGS) entry which is preliminary data.</text>
</comment>
<evidence type="ECO:0000256" key="1">
    <source>
        <dbReference type="ARBA" id="ARBA00006484"/>
    </source>
</evidence>
<dbReference type="RefSeq" id="WP_270877799.1">
    <property type="nucleotide sequence ID" value="NZ_JAQFVF010000009.1"/>
</dbReference>
<dbReference type="EMBL" id="JBHSMJ010000063">
    <property type="protein sequence ID" value="MFC5452748.1"/>
    <property type="molecule type" value="Genomic_DNA"/>
</dbReference>
<evidence type="ECO:0000256" key="3">
    <source>
        <dbReference type="ARBA" id="ARBA00023002"/>
    </source>
</evidence>
<dbReference type="PANTHER" id="PTHR43544">
    <property type="entry name" value="SHORT-CHAIN DEHYDROGENASE/REDUCTASE"/>
    <property type="match status" value="1"/>
</dbReference>
<evidence type="ECO:0000256" key="4">
    <source>
        <dbReference type="RuleBase" id="RU000363"/>
    </source>
</evidence>